<evidence type="ECO:0000256" key="1">
    <source>
        <dbReference type="SAM" id="MobiDB-lite"/>
    </source>
</evidence>
<evidence type="ECO:0000313" key="2">
    <source>
        <dbReference type="EMBL" id="MDY3563622.1"/>
    </source>
</evidence>
<feature type="region of interest" description="Disordered" evidence="1">
    <location>
        <begin position="139"/>
        <end position="161"/>
    </location>
</feature>
<dbReference type="RefSeq" id="WP_320689787.1">
    <property type="nucleotide sequence ID" value="NZ_JAXBLV010000244.1"/>
</dbReference>
<organism evidence="2 3">
    <name type="scientific">Gemmata algarum</name>
    <dbReference type="NCBI Taxonomy" id="2975278"/>
    <lineage>
        <taxon>Bacteria</taxon>
        <taxon>Pseudomonadati</taxon>
        <taxon>Planctomycetota</taxon>
        <taxon>Planctomycetia</taxon>
        <taxon>Gemmatales</taxon>
        <taxon>Gemmataceae</taxon>
        <taxon>Gemmata</taxon>
    </lineage>
</organism>
<sequence>MRRYYFAPLLFAALVCGCERQPEFAPVEGTVTRAGRPVANIEVTFYADEPTRGPRSTALTDANGRYRLRADTGEDGAVVGAHRVCLYDRDPAFIMSLNMGTIAAFDKGRLPPELAGKLPPGATMPGKAPVSRVPDRYMQPWESPLRAEVKPGPQTHDFQLP</sequence>
<dbReference type="Gene3D" id="2.60.40.10">
    <property type="entry name" value="Immunoglobulins"/>
    <property type="match status" value="1"/>
</dbReference>
<accession>A0ABU5FA18</accession>
<evidence type="ECO:0000313" key="3">
    <source>
        <dbReference type="Proteomes" id="UP001272242"/>
    </source>
</evidence>
<dbReference type="PROSITE" id="PS51257">
    <property type="entry name" value="PROKAR_LIPOPROTEIN"/>
    <property type="match status" value="1"/>
</dbReference>
<gene>
    <name evidence="2" type="ORF">R5W23_005238</name>
</gene>
<proteinExistence type="predicted"/>
<reference evidence="3" key="1">
    <citation type="journal article" date="2023" name="Mar. Drugs">
        <title>Gemmata algarum, a Novel Planctomycete Isolated from an Algal Mat, Displays Antimicrobial Activity.</title>
        <authorList>
            <person name="Kumar G."/>
            <person name="Kallscheuer N."/>
            <person name="Kashif M."/>
            <person name="Ahamad S."/>
            <person name="Jagadeeshwari U."/>
            <person name="Pannikurungottu S."/>
            <person name="Haufschild T."/>
            <person name="Kabuu M."/>
            <person name="Sasikala C."/>
            <person name="Jogler C."/>
            <person name="Ramana C."/>
        </authorList>
    </citation>
    <scope>NUCLEOTIDE SEQUENCE [LARGE SCALE GENOMIC DNA]</scope>
    <source>
        <strain evidence="3">JC673</strain>
    </source>
</reference>
<comment type="caution">
    <text evidence="2">The sequence shown here is derived from an EMBL/GenBank/DDBJ whole genome shotgun (WGS) entry which is preliminary data.</text>
</comment>
<keyword evidence="3" id="KW-1185">Reference proteome</keyword>
<protein>
    <submittedName>
        <fullName evidence="2">Carboxypeptidase-like regulatory domain-containing protein</fullName>
    </submittedName>
</protein>
<dbReference type="Proteomes" id="UP001272242">
    <property type="component" value="Unassembled WGS sequence"/>
</dbReference>
<dbReference type="InterPro" id="IPR013783">
    <property type="entry name" value="Ig-like_fold"/>
</dbReference>
<dbReference type="EMBL" id="JAXBLV010000244">
    <property type="protein sequence ID" value="MDY3563622.1"/>
    <property type="molecule type" value="Genomic_DNA"/>
</dbReference>
<name>A0ABU5FA18_9BACT</name>